<evidence type="ECO:0000313" key="2">
    <source>
        <dbReference type="EMBL" id="KXJ97107.1"/>
    </source>
</evidence>
<accession>A0A136JJ02</accession>
<gene>
    <name evidence="2" type="ORF">Micbo1qcDRAFT_170837</name>
</gene>
<dbReference type="InParanoid" id="A0A136JJ02"/>
<protein>
    <submittedName>
        <fullName evidence="2">Uncharacterized protein</fullName>
    </submittedName>
</protein>
<reference evidence="3" key="1">
    <citation type="submission" date="2016-02" db="EMBL/GenBank/DDBJ databases">
        <title>Draft genome sequence of Microdochium bolleyi, a fungal endophyte of beachgrass.</title>
        <authorList>
            <consortium name="DOE Joint Genome Institute"/>
            <person name="David A.S."/>
            <person name="May G."/>
            <person name="Haridas S."/>
            <person name="Lim J."/>
            <person name="Wang M."/>
            <person name="Labutti K."/>
            <person name="Lipzen A."/>
            <person name="Barry K."/>
            <person name="Grigoriev I.V."/>
        </authorList>
    </citation>
    <scope>NUCLEOTIDE SEQUENCE [LARGE SCALE GENOMIC DNA]</scope>
    <source>
        <strain evidence="3">J235TASD1</strain>
    </source>
</reference>
<feature type="compositionally biased region" description="Polar residues" evidence="1">
    <location>
        <begin position="55"/>
        <end position="64"/>
    </location>
</feature>
<dbReference type="Proteomes" id="UP000070501">
    <property type="component" value="Unassembled WGS sequence"/>
</dbReference>
<organism evidence="2 3">
    <name type="scientific">Microdochium bolleyi</name>
    <dbReference type="NCBI Taxonomy" id="196109"/>
    <lineage>
        <taxon>Eukaryota</taxon>
        <taxon>Fungi</taxon>
        <taxon>Dikarya</taxon>
        <taxon>Ascomycota</taxon>
        <taxon>Pezizomycotina</taxon>
        <taxon>Sordariomycetes</taxon>
        <taxon>Xylariomycetidae</taxon>
        <taxon>Xylariales</taxon>
        <taxon>Microdochiaceae</taxon>
        <taxon>Microdochium</taxon>
    </lineage>
</organism>
<keyword evidence="3" id="KW-1185">Reference proteome</keyword>
<evidence type="ECO:0000313" key="3">
    <source>
        <dbReference type="Proteomes" id="UP000070501"/>
    </source>
</evidence>
<evidence type="ECO:0000256" key="1">
    <source>
        <dbReference type="SAM" id="MobiDB-lite"/>
    </source>
</evidence>
<dbReference type="EMBL" id="KQ964245">
    <property type="protein sequence ID" value="KXJ97107.1"/>
    <property type="molecule type" value="Genomic_DNA"/>
</dbReference>
<feature type="region of interest" description="Disordered" evidence="1">
    <location>
        <begin position="40"/>
        <end position="69"/>
    </location>
</feature>
<sequence length="232" mass="25416">MSQCDHNSKGLMWTVMVKTVADIQPPTLLVLYIEGLSSPTTTIPTSKPHHRGSSHSRVASSMQEGGQCPPPCVSAELQDDKIEGMEDAATCCKKTNRSRDMHYLVILQNPIRHAKNDIERGSMVGERTKFTKGGPICDHPHAVFRIDGKRRGGVGIPSSPALASAEGSTHMRSCCINTTRLQPTAQDGFFLRGLTISWHRVDLEAPHSADMNHDTSVVPLLPLDRTWSPQVC</sequence>
<dbReference type="AlphaFoldDB" id="A0A136JJ02"/>
<name>A0A136JJ02_9PEZI</name>
<proteinExistence type="predicted"/>